<dbReference type="Gramene" id="XM_028367050.1">
    <property type="protein sequence ID" value="XP_028222851.1"/>
    <property type="gene ID" value="LOC114403852"/>
</dbReference>
<evidence type="ECO:0000313" key="2">
    <source>
        <dbReference type="Proteomes" id="UP000289340"/>
    </source>
</evidence>
<accession>A0A445F5W3</accession>
<dbReference type="AlphaFoldDB" id="A0A445F5W3"/>
<gene>
    <name evidence="1" type="ORF">D0Y65_054297</name>
</gene>
<comment type="caution">
    <text evidence="1">The sequence shown here is derived from an EMBL/GenBank/DDBJ whole genome shotgun (WGS) entry which is preliminary data.</text>
</comment>
<proteinExistence type="predicted"/>
<organism evidence="1 2">
    <name type="scientific">Glycine soja</name>
    <name type="common">Wild soybean</name>
    <dbReference type="NCBI Taxonomy" id="3848"/>
    <lineage>
        <taxon>Eukaryota</taxon>
        <taxon>Viridiplantae</taxon>
        <taxon>Streptophyta</taxon>
        <taxon>Embryophyta</taxon>
        <taxon>Tracheophyta</taxon>
        <taxon>Spermatophyta</taxon>
        <taxon>Magnoliopsida</taxon>
        <taxon>eudicotyledons</taxon>
        <taxon>Gunneridae</taxon>
        <taxon>Pentapetalae</taxon>
        <taxon>rosids</taxon>
        <taxon>fabids</taxon>
        <taxon>Fabales</taxon>
        <taxon>Fabaceae</taxon>
        <taxon>Papilionoideae</taxon>
        <taxon>50 kb inversion clade</taxon>
        <taxon>NPAAA clade</taxon>
        <taxon>indigoferoid/millettioid clade</taxon>
        <taxon>Phaseoleae</taxon>
        <taxon>Glycine</taxon>
        <taxon>Glycine subgen. Soja</taxon>
    </lineage>
</organism>
<protein>
    <submittedName>
        <fullName evidence="1">Uncharacterized protein</fullName>
    </submittedName>
</protein>
<reference evidence="1 2" key="1">
    <citation type="submission" date="2018-09" db="EMBL/GenBank/DDBJ databases">
        <title>A high-quality reference genome of wild soybean provides a powerful tool to mine soybean genomes.</title>
        <authorList>
            <person name="Xie M."/>
            <person name="Chung C.Y.L."/>
            <person name="Li M.-W."/>
            <person name="Wong F.-L."/>
            <person name="Chan T.-F."/>
            <person name="Lam H.-M."/>
        </authorList>
    </citation>
    <scope>NUCLEOTIDE SEQUENCE [LARGE SCALE GENOMIC DNA]</scope>
    <source>
        <strain evidence="2">cv. W05</strain>
        <tissue evidence="1">Hypocotyl of etiolated seedlings</tissue>
    </source>
</reference>
<evidence type="ECO:0000313" key="1">
    <source>
        <dbReference type="EMBL" id="RZB44212.1"/>
    </source>
</evidence>
<keyword evidence="2" id="KW-1185">Reference proteome</keyword>
<sequence length="351" mass="39081">MESLKKSMPPSFLSKENCGNHKKNHCEVAHEQGFMELQLSNTPVSVYDSPGRISTSDPSEAYISPTSVEKAKQFVSMIDDCESSSTVYCKGISVRMKQNPPCPADFQIHRELESKSFSCSFDGESNSSFELCLPDEDSLITLDELFLMPDAENLVMFDSSVSSSAESNLIEADVFSPSSPREMVEKLVEFILNDEISTPHVDNPIVHHGAGLGRFSHSMHAQQTPLKFCSNQLNPERDPQDHNKFQRNSIDSAIYSFFSHPFPSNTFSQPFPLYHDELKRFDHEVSQSMLQQIINPGKLNLCSLQSGVTPHLPALQMASCTQAKSNADSSLCISGTKELWGFCKTKSRFSG</sequence>
<dbReference type="Proteomes" id="UP000289340">
    <property type="component" value="Chromosome 20"/>
</dbReference>
<name>A0A445F5W3_GLYSO</name>
<dbReference type="EMBL" id="QZWG01000020">
    <property type="protein sequence ID" value="RZB44212.1"/>
    <property type="molecule type" value="Genomic_DNA"/>
</dbReference>